<keyword evidence="3" id="KW-1185">Reference proteome</keyword>
<sequence length="296" mass="31185">MQTHYQGTAMPIFATPEPIAVTLELVVGPTRITASDRTDTVVQVRPGNPDRDGDVKAADQTRVEFENGRLLVKTPKPRGIFNKGGSVEVTIELPSGSSVRGDTALGDLEARGRFGEFRFRSATGNLSVDRTGPLRLRTAMGNVGVNHVDGEADVLTGSGDLRVEHVDGDAVLRNSNGRTNVGEVTGELRVKSANGDISVDLGHGDVTATTASGSIRVNEVVRGKVVLETSVGQLEIGIRNGTAAWLDLGSVLGAVHNSLEAASGPDPATETVEVRGRTAYGDIVVRRAIPMKEDDS</sequence>
<accession>A0ABP3DJ39</accession>
<dbReference type="Pfam" id="PF13349">
    <property type="entry name" value="DUF4097"/>
    <property type="match status" value="1"/>
</dbReference>
<feature type="domain" description="DUF4097" evidence="1">
    <location>
        <begin position="65"/>
        <end position="218"/>
    </location>
</feature>
<evidence type="ECO:0000313" key="2">
    <source>
        <dbReference type="EMBL" id="GAA0234013.1"/>
    </source>
</evidence>
<comment type="caution">
    <text evidence="2">The sequence shown here is derived from an EMBL/GenBank/DDBJ whole genome shotgun (WGS) entry which is preliminary data.</text>
</comment>
<dbReference type="Proteomes" id="UP001500416">
    <property type="component" value="Unassembled WGS sequence"/>
</dbReference>
<evidence type="ECO:0000313" key="3">
    <source>
        <dbReference type="Proteomes" id="UP001500416"/>
    </source>
</evidence>
<organism evidence="2 3">
    <name type="scientific">Saccharothrix mutabilis subsp. mutabilis</name>
    <dbReference type="NCBI Taxonomy" id="66855"/>
    <lineage>
        <taxon>Bacteria</taxon>
        <taxon>Bacillati</taxon>
        <taxon>Actinomycetota</taxon>
        <taxon>Actinomycetes</taxon>
        <taxon>Pseudonocardiales</taxon>
        <taxon>Pseudonocardiaceae</taxon>
        <taxon>Saccharothrix</taxon>
    </lineage>
</organism>
<protein>
    <submittedName>
        <fullName evidence="2">DUF4097 family beta strand repeat-containing protein</fullName>
    </submittedName>
</protein>
<reference evidence="3" key="1">
    <citation type="journal article" date="2019" name="Int. J. Syst. Evol. Microbiol.">
        <title>The Global Catalogue of Microorganisms (GCM) 10K type strain sequencing project: providing services to taxonomists for standard genome sequencing and annotation.</title>
        <authorList>
            <consortium name="The Broad Institute Genomics Platform"/>
            <consortium name="The Broad Institute Genome Sequencing Center for Infectious Disease"/>
            <person name="Wu L."/>
            <person name="Ma J."/>
        </authorList>
    </citation>
    <scope>NUCLEOTIDE SEQUENCE [LARGE SCALE GENOMIC DNA]</scope>
    <source>
        <strain evidence="3">JCM 3380</strain>
    </source>
</reference>
<evidence type="ECO:0000259" key="1">
    <source>
        <dbReference type="Pfam" id="PF13349"/>
    </source>
</evidence>
<gene>
    <name evidence="2" type="ORF">GCM10010492_36060</name>
</gene>
<dbReference type="PANTHER" id="PTHR34094">
    <property type="match status" value="1"/>
</dbReference>
<dbReference type="InterPro" id="IPR025164">
    <property type="entry name" value="Toastrack_DUF4097"/>
</dbReference>
<name>A0ABP3DJ39_9PSEU</name>
<dbReference type="PANTHER" id="PTHR34094:SF1">
    <property type="entry name" value="PROTEIN FAM185A"/>
    <property type="match status" value="1"/>
</dbReference>
<proteinExistence type="predicted"/>
<dbReference type="EMBL" id="BAAABU010000007">
    <property type="protein sequence ID" value="GAA0234013.1"/>
    <property type="molecule type" value="Genomic_DNA"/>
</dbReference>